<dbReference type="GO" id="GO:0005737">
    <property type="term" value="C:cytoplasm"/>
    <property type="evidence" value="ECO:0007669"/>
    <property type="project" value="TreeGrafter"/>
</dbReference>
<dbReference type="InterPro" id="IPR037104">
    <property type="entry name" value="Annexin_sf"/>
</dbReference>
<dbReference type="GO" id="GO:0005509">
    <property type="term" value="F:calcium ion binding"/>
    <property type="evidence" value="ECO:0007669"/>
    <property type="project" value="InterPro"/>
</dbReference>
<dbReference type="InterPro" id="IPR018502">
    <property type="entry name" value="Annexin_repeat"/>
</dbReference>
<reference evidence="3 4" key="1">
    <citation type="submission" date="2024-01" db="EMBL/GenBank/DDBJ databases">
        <title>The genomes of 5 underutilized Papilionoideae crops provide insights into root nodulation and disease resistanc.</title>
        <authorList>
            <person name="Jiang F."/>
        </authorList>
    </citation>
    <scope>NUCLEOTIDE SEQUENCE [LARGE SCALE GENOMIC DNA]</scope>
    <source>
        <strain evidence="3">DUOXIRENSHENG_FW03</strain>
        <tissue evidence="3">Leaves</tissue>
    </source>
</reference>
<evidence type="ECO:0000256" key="2">
    <source>
        <dbReference type="ARBA" id="ARBA00023216"/>
    </source>
</evidence>
<dbReference type="GO" id="GO:0005544">
    <property type="term" value="F:calcium-dependent phospholipid binding"/>
    <property type="evidence" value="ECO:0007669"/>
    <property type="project" value="InterPro"/>
</dbReference>
<organism evidence="3 4">
    <name type="scientific">Psophocarpus tetragonolobus</name>
    <name type="common">Winged bean</name>
    <name type="synonym">Dolichos tetragonolobus</name>
    <dbReference type="NCBI Taxonomy" id="3891"/>
    <lineage>
        <taxon>Eukaryota</taxon>
        <taxon>Viridiplantae</taxon>
        <taxon>Streptophyta</taxon>
        <taxon>Embryophyta</taxon>
        <taxon>Tracheophyta</taxon>
        <taxon>Spermatophyta</taxon>
        <taxon>Magnoliopsida</taxon>
        <taxon>eudicotyledons</taxon>
        <taxon>Gunneridae</taxon>
        <taxon>Pentapetalae</taxon>
        <taxon>rosids</taxon>
        <taxon>fabids</taxon>
        <taxon>Fabales</taxon>
        <taxon>Fabaceae</taxon>
        <taxon>Papilionoideae</taxon>
        <taxon>50 kb inversion clade</taxon>
        <taxon>NPAAA clade</taxon>
        <taxon>indigoferoid/millettioid clade</taxon>
        <taxon>Phaseoleae</taxon>
        <taxon>Psophocarpus</taxon>
    </lineage>
</organism>
<proteinExistence type="predicted"/>
<keyword evidence="1" id="KW-0677">Repeat</keyword>
<dbReference type="AlphaFoldDB" id="A0AAN9X902"/>
<dbReference type="InterPro" id="IPR001464">
    <property type="entry name" value="Annexin"/>
</dbReference>
<sequence length="207" mass="23691">MHVGTWQLQDFNHKSTMSWKWTNFLVYPSINSNVQILLAYVTTLGLRHEDIEANIDMAEEDAKLLYEAYKAGKKKQGTGDMTFVRIFSERSAAHLAVAMKEITSSNFALALLTIVQCAKNRAKYFAKVPVMPLDLDGDHKVLHMALECKWSGSSKVTRVIVTRAEFDLHYISAEYFKKYEKNLEDEVYSKTTPCYRDFLLSLMGAKD</sequence>
<comment type="caution">
    <text evidence="3">The sequence shown here is derived from an EMBL/GenBank/DDBJ whole genome shotgun (WGS) entry which is preliminary data.</text>
</comment>
<keyword evidence="4" id="KW-1185">Reference proteome</keyword>
<dbReference type="SMART" id="SM00335">
    <property type="entry name" value="ANX"/>
    <property type="match status" value="1"/>
</dbReference>
<protein>
    <recommendedName>
        <fullName evidence="5">Annexin</fullName>
    </recommendedName>
</protein>
<dbReference type="EMBL" id="JAYMYS010000007">
    <property type="protein sequence ID" value="KAK7386533.1"/>
    <property type="molecule type" value="Genomic_DNA"/>
</dbReference>
<keyword evidence="2" id="KW-0041">Annexin</keyword>
<dbReference type="GO" id="GO:0001786">
    <property type="term" value="F:phosphatidylserine binding"/>
    <property type="evidence" value="ECO:0007669"/>
    <property type="project" value="TreeGrafter"/>
</dbReference>
<evidence type="ECO:0008006" key="5">
    <source>
        <dbReference type="Google" id="ProtNLM"/>
    </source>
</evidence>
<dbReference type="GO" id="GO:0009409">
    <property type="term" value="P:response to cold"/>
    <property type="evidence" value="ECO:0007669"/>
    <property type="project" value="TreeGrafter"/>
</dbReference>
<dbReference type="PANTHER" id="PTHR10502:SF188">
    <property type="entry name" value="ANNEXIN"/>
    <property type="match status" value="1"/>
</dbReference>
<dbReference type="Proteomes" id="UP001386955">
    <property type="component" value="Unassembled WGS sequence"/>
</dbReference>
<dbReference type="SUPFAM" id="SSF47874">
    <property type="entry name" value="Annexin"/>
    <property type="match status" value="1"/>
</dbReference>
<dbReference type="PANTHER" id="PTHR10502">
    <property type="entry name" value="ANNEXIN"/>
    <property type="match status" value="1"/>
</dbReference>
<evidence type="ECO:0000313" key="4">
    <source>
        <dbReference type="Proteomes" id="UP001386955"/>
    </source>
</evidence>
<dbReference type="Gene3D" id="1.10.220.10">
    <property type="entry name" value="Annexin"/>
    <property type="match status" value="2"/>
</dbReference>
<dbReference type="PRINTS" id="PR00196">
    <property type="entry name" value="ANNEXIN"/>
</dbReference>
<evidence type="ECO:0000256" key="1">
    <source>
        <dbReference type="ARBA" id="ARBA00022737"/>
    </source>
</evidence>
<dbReference type="GO" id="GO:0009414">
    <property type="term" value="P:response to water deprivation"/>
    <property type="evidence" value="ECO:0007669"/>
    <property type="project" value="TreeGrafter"/>
</dbReference>
<dbReference type="GO" id="GO:0009408">
    <property type="term" value="P:response to heat"/>
    <property type="evidence" value="ECO:0007669"/>
    <property type="project" value="TreeGrafter"/>
</dbReference>
<gene>
    <name evidence="3" type="ORF">VNO78_26833</name>
</gene>
<dbReference type="GO" id="GO:0009651">
    <property type="term" value="P:response to salt stress"/>
    <property type="evidence" value="ECO:0007669"/>
    <property type="project" value="TreeGrafter"/>
</dbReference>
<dbReference type="Pfam" id="PF00191">
    <property type="entry name" value="Annexin"/>
    <property type="match status" value="1"/>
</dbReference>
<evidence type="ECO:0000313" key="3">
    <source>
        <dbReference type="EMBL" id="KAK7386533.1"/>
    </source>
</evidence>
<dbReference type="GO" id="GO:0005886">
    <property type="term" value="C:plasma membrane"/>
    <property type="evidence" value="ECO:0007669"/>
    <property type="project" value="TreeGrafter"/>
</dbReference>
<accession>A0AAN9X902</accession>
<name>A0AAN9X902_PSOTE</name>